<evidence type="ECO:0000313" key="2">
    <source>
        <dbReference type="Proteomes" id="UP001365128"/>
    </source>
</evidence>
<comment type="caution">
    <text evidence="1">The sequence shown here is derived from an EMBL/GenBank/DDBJ whole genome shotgun (WGS) entry which is preliminary data.</text>
</comment>
<reference evidence="1 2" key="1">
    <citation type="submission" date="2024-04" db="EMBL/GenBank/DDBJ databases">
        <title>Phyllosticta paracitricarpa is synonymous to the EU quarantine fungus P. citricarpa based on phylogenomic analyses.</title>
        <authorList>
            <consortium name="Lawrence Berkeley National Laboratory"/>
            <person name="Van Ingen-Buijs V.A."/>
            <person name="Van Westerhoven A.C."/>
            <person name="Haridas S."/>
            <person name="Skiadas P."/>
            <person name="Martin F."/>
            <person name="Groenewald J.Z."/>
            <person name="Crous P.W."/>
            <person name="Seidl M.F."/>
        </authorList>
    </citation>
    <scope>NUCLEOTIDE SEQUENCE [LARGE SCALE GENOMIC DNA]</scope>
    <source>
        <strain evidence="1 2">CBS 122670</strain>
    </source>
</reference>
<proteinExistence type="predicted"/>
<keyword evidence="2" id="KW-1185">Reference proteome</keyword>
<gene>
    <name evidence="1" type="ORF">IWX46DRAFT_644752</name>
</gene>
<accession>A0ABR1LBN1</accession>
<dbReference type="Proteomes" id="UP001365128">
    <property type="component" value="Unassembled WGS sequence"/>
</dbReference>
<organism evidence="1 2">
    <name type="scientific">Phyllosticta citricarpa</name>
    <dbReference type="NCBI Taxonomy" id="55181"/>
    <lineage>
        <taxon>Eukaryota</taxon>
        <taxon>Fungi</taxon>
        <taxon>Dikarya</taxon>
        <taxon>Ascomycota</taxon>
        <taxon>Pezizomycotina</taxon>
        <taxon>Dothideomycetes</taxon>
        <taxon>Dothideomycetes incertae sedis</taxon>
        <taxon>Botryosphaeriales</taxon>
        <taxon>Phyllostictaceae</taxon>
        <taxon>Phyllosticta</taxon>
    </lineage>
</organism>
<sequence>MVQFEVAGETVWSAVDRALDLAEDNASRPSLRHLALRWVCQHLSLLCPPLGWNSSGDLSQDLVERYLDINTPGAWRIRYQRAMRLAWSHVLA</sequence>
<evidence type="ECO:0000313" key="1">
    <source>
        <dbReference type="EMBL" id="KAK7532659.1"/>
    </source>
</evidence>
<name>A0ABR1LBN1_9PEZI</name>
<dbReference type="EMBL" id="JBBPDW010000050">
    <property type="protein sequence ID" value="KAK7532659.1"/>
    <property type="molecule type" value="Genomic_DNA"/>
</dbReference>
<protein>
    <submittedName>
        <fullName evidence="1">Uncharacterized protein</fullName>
    </submittedName>
</protein>